<keyword evidence="4" id="KW-0040">ANK repeat</keyword>
<dbReference type="PROSITE" id="PS50178">
    <property type="entry name" value="ZF_FYVE"/>
    <property type="match status" value="1"/>
</dbReference>
<evidence type="ECO:0000256" key="4">
    <source>
        <dbReference type="PROSITE-ProRule" id="PRU00023"/>
    </source>
</evidence>
<dbReference type="InParanoid" id="K3WLJ8"/>
<keyword evidence="1" id="KW-0479">Metal-binding</keyword>
<feature type="coiled-coil region" evidence="6">
    <location>
        <begin position="724"/>
        <end position="751"/>
    </location>
</feature>
<reference evidence="9" key="3">
    <citation type="submission" date="2015-02" db="UniProtKB">
        <authorList>
            <consortium name="EnsemblProtists"/>
        </authorList>
    </citation>
    <scope>IDENTIFICATION</scope>
    <source>
        <strain evidence="9">DAOM BR144</strain>
    </source>
</reference>
<accession>K3WLJ8</accession>
<evidence type="ECO:0000256" key="3">
    <source>
        <dbReference type="ARBA" id="ARBA00022833"/>
    </source>
</evidence>
<dbReference type="InterPro" id="IPR013083">
    <property type="entry name" value="Znf_RING/FYVE/PHD"/>
</dbReference>
<dbReference type="InterPro" id="IPR039323">
    <property type="entry name" value="ANKRD_45/46/60"/>
</dbReference>
<evidence type="ECO:0000259" key="8">
    <source>
        <dbReference type="PROSITE" id="PS50178"/>
    </source>
</evidence>
<dbReference type="Gene3D" id="1.25.40.20">
    <property type="entry name" value="Ankyrin repeat-containing domain"/>
    <property type="match status" value="1"/>
</dbReference>
<dbReference type="PROSITE" id="PS50088">
    <property type="entry name" value="ANK_REPEAT"/>
    <property type="match status" value="3"/>
</dbReference>
<dbReference type="InterPro" id="IPR011011">
    <property type="entry name" value="Znf_FYVE_PHD"/>
</dbReference>
<dbReference type="HOGENOM" id="CLU_020392_0_0_1"/>
<evidence type="ECO:0000256" key="7">
    <source>
        <dbReference type="SAM" id="MobiDB-lite"/>
    </source>
</evidence>
<dbReference type="SUPFAM" id="SSF48403">
    <property type="entry name" value="Ankyrin repeat"/>
    <property type="match status" value="1"/>
</dbReference>
<dbReference type="EMBL" id="GL376573">
    <property type="status" value="NOT_ANNOTATED_CDS"/>
    <property type="molecule type" value="Genomic_DNA"/>
</dbReference>
<feature type="repeat" description="ANK" evidence="4">
    <location>
        <begin position="110"/>
        <end position="142"/>
    </location>
</feature>
<dbReference type="Gene3D" id="3.30.40.10">
    <property type="entry name" value="Zinc/RING finger domain, C3HC4 (zinc finger)"/>
    <property type="match status" value="1"/>
</dbReference>
<dbReference type="PANTHER" id="PTHR22677:SF4">
    <property type="entry name" value="USHER SYNDROME TYPE-1G PROTEIN-LIKE PROTEIN"/>
    <property type="match status" value="1"/>
</dbReference>
<evidence type="ECO:0000313" key="9">
    <source>
        <dbReference type="EnsemblProtists" id="PYU1_T005840"/>
    </source>
</evidence>
<sequence>MAAAVHAASVKELPRGDANNAAIGGHGNTAANDLNGDAAAHGENDGDEDPAASDELVEIPIRVDPLLQQNASPTDIDKGLRLIQLCRDGDLAAVKAHIGERSPAGFISKTGWTPLAAAAYSGKSDILLYLLDIGADTMYKTSKRNSIATSAGGDNLHIPTGGSSAQGHSDTQAKSAGKKNCGMNTPLHWASYKGHLDVLSILLHAGYSIEDVDPIGNRCLHLACSGGHREVVELLLANSASVDQKNLYGNRPLDLATEPNCRKLLLKFQSQTTCEWCKEAFTRIRRPSLCQHCHNIYCDARPCSSYSEATSPSVPSRGGETAGTSKLIKSMRSCQDCATEMGKSEQELRTVLDSKLELIRHTLGLLGSKSSSSLSGRSNKASDEKRPGSDQRSGSRKNSESGASGSIPNGDGSSPDLSTPDAPNEAIAAPSDGEGLLLSEGSSGTAMVLDSVDSSVDTPVSSGRSPDSLGGSLDRYSSTASLPNGATNKRILLSNDEISRVLTLSQTDAEALYTAIEAAQIKAADHGLIQFAKRTYHQLIAHVALQEEIKSLMLVRPIGIRSLIEPLKSALQHARREQVSEPMLRLAIQVIQSAEAECMLFGCNALCEKIQLGSKKHCKDITRLEASINEAQALGVNDKLLGSAVALQDRLNAEIMLEECLLPFTPKPVVSETGAEVTHYEFSDGTLGQSLLQALELRFQKITSAVELGSTVEGVSTALLDEGANFLKQLKKDIREETKNEEERRRLEEEAALKVAKKGKKKKA</sequence>
<feature type="region of interest" description="Disordered" evidence="7">
    <location>
        <begin position="150"/>
        <end position="177"/>
    </location>
</feature>
<dbReference type="Proteomes" id="UP000019132">
    <property type="component" value="Unassembled WGS sequence"/>
</dbReference>
<feature type="region of interest" description="Disordered" evidence="7">
    <location>
        <begin position="453"/>
        <end position="481"/>
    </location>
</feature>
<dbReference type="OMA" id="MLCARIQ"/>
<evidence type="ECO:0000256" key="2">
    <source>
        <dbReference type="ARBA" id="ARBA00022771"/>
    </source>
</evidence>
<dbReference type="InterPro" id="IPR036770">
    <property type="entry name" value="Ankyrin_rpt-contain_sf"/>
</dbReference>
<dbReference type="CDD" id="cd00065">
    <property type="entry name" value="FYVE_like_SF"/>
    <property type="match status" value="1"/>
</dbReference>
<keyword evidence="6" id="KW-0175">Coiled coil</keyword>
<dbReference type="PROSITE" id="PS50297">
    <property type="entry name" value="ANK_REP_REGION"/>
    <property type="match status" value="3"/>
</dbReference>
<dbReference type="EnsemblProtists" id="PYU1_T005840">
    <property type="protein sequence ID" value="PYU1_T005840"/>
    <property type="gene ID" value="PYU1_G005828"/>
</dbReference>
<proteinExistence type="predicted"/>
<evidence type="ECO:0000256" key="1">
    <source>
        <dbReference type="ARBA" id="ARBA00022723"/>
    </source>
</evidence>
<feature type="compositionally biased region" description="Low complexity" evidence="7">
    <location>
        <begin position="453"/>
        <end position="462"/>
    </location>
</feature>
<evidence type="ECO:0000256" key="5">
    <source>
        <dbReference type="PROSITE-ProRule" id="PRU00091"/>
    </source>
</evidence>
<dbReference type="PANTHER" id="PTHR22677">
    <property type="entry name" value="ANKYRIN REPEAT DOMAIN-CONTAINING PROTEIN 60"/>
    <property type="match status" value="1"/>
</dbReference>
<keyword evidence="3" id="KW-0862">Zinc</keyword>
<keyword evidence="10" id="KW-1185">Reference proteome</keyword>
<feature type="repeat" description="ANK" evidence="4">
    <location>
        <begin position="182"/>
        <end position="214"/>
    </location>
</feature>
<feature type="compositionally biased region" description="Polar residues" evidence="7">
    <location>
        <begin position="161"/>
        <end position="174"/>
    </location>
</feature>
<feature type="region of interest" description="Disordered" evidence="7">
    <location>
        <begin position="1"/>
        <end position="51"/>
    </location>
</feature>
<dbReference type="AlphaFoldDB" id="K3WLJ8"/>
<feature type="region of interest" description="Disordered" evidence="7">
    <location>
        <begin position="369"/>
        <end position="440"/>
    </location>
</feature>
<dbReference type="Pfam" id="PF12796">
    <property type="entry name" value="Ank_2"/>
    <property type="match status" value="1"/>
</dbReference>
<dbReference type="STRING" id="431595.K3WLJ8"/>
<evidence type="ECO:0000256" key="6">
    <source>
        <dbReference type="SAM" id="Coils"/>
    </source>
</evidence>
<evidence type="ECO:0000313" key="10">
    <source>
        <dbReference type="Proteomes" id="UP000019132"/>
    </source>
</evidence>
<feature type="compositionally biased region" description="Low complexity" evidence="7">
    <location>
        <begin position="369"/>
        <end position="378"/>
    </location>
</feature>
<name>K3WLJ8_GLOUD</name>
<dbReference type="Pfam" id="PF00023">
    <property type="entry name" value="Ank"/>
    <property type="match status" value="1"/>
</dbReference>
<feature type="region of interest" description="Disordered" evidence="7">
    <location>
        <begin position="306"/>
        <end position="325"/>
    </location>
</feature>
<dbReference type="InterPro" id="IPR002110">
    <property type="entry name" value="Ankyrin_rpt"/>
</dbReference>
<dbReference type="InterPro" id="IPR017455">
    <property type="entry name" value="Znf_FYVE-rel"/>
</dbReference>
<dbReference type="eggNOG" id="KOG4177">
    <property type="taxonomic scope" value="Eukaryota"/>
</dbReference>
<feature type="repeat" description="ANK" evidence="4">
    <location>
        <begin position="215"/>
        <end position="247"/>
    </location>
</feature>
<reference evidence="10" key="2">
    <citation type="submission" date="2010-04" db="EMBL/GenBank/DDBJ databases">
        <authorList>
            <person name="Buell R."/>
            <person name="Hamilton J."/>
            <person name="Hostetler J."/>
        </authorList>
    </citation>
    <scope>NUCLEOTIDE SEQUENCE [LARGE SCALE GENOMIC DNA]</scope>
    <source>
        <strain evidence="10">DAOM:BR144</strain>
    </source>
</reference>
<feature type="compositionally biased region" description="Polar residues" evidence="7">
    <location>
        <begin position="400"/>
        <end position="417"/>
    </location>
</feature>
<feature type="domain" description="FYVE-type" evidence="8">
    <location>
        <begin position="268"/>
        <end position="342"/>
    </location>
</feature>
<organism evidence="9 10">
    <name type="scientific">Globisporangium ultimum (strain ATCC 200006 / CBS 805.95 / DAOM BR144)</name>
    <name type="common">Pythium ultimum</name>
    <dbReference type="NCBI Taxonomy" id="431595"/>
    <lineage>
        <taxon>Eukaryota</taxon>
        <taxon>Sar</taxon>
        <taxon>Stramenopiles</taxon>
        <taxon>Oomycota</taxon>
        <taxon>Peronosporomycetes</taxon>
        <taxon>Pythiales</taxon>
        <taxon>Pythiaceae</taxon>
        <taxon>Globisporangium</taxon>
    </lineage>
</organism>
<protein>
    <recommendedName>
        <fullName evidence="8">FYVE-type domain-containing protein</fullName>
    </recommendedName>
</protein>
<dbReference type="SUPFAM" id="SSF57903">
    <property type="entry name" value="FYVE/PHD zinc finger"/>
    <property type="match status" value="1"/>
</dbReference>
<dbReference type="GO" id="GO:0008270">
    <property type="term" value="F:zinc ion binding"/>
    <property type="evidence" value="ECO:0007669"/>
    <property type="project" value="UniProtKB-KW"/>
</dbReference>
<keyword evidence="2 5" id="KW-0863">Zinc-finger</keyword>
<feature type="compositionally biased region" description="Basic and acidic residues" evidence="7">
    <location>
        <begin position="380"/>
        <end position="389"/>
    </location>
</feature>
<reference evidence="10" key="1">
    <citation type="journal article" date="2010" name="Genome Biol.">
        <title>Genome sequence of the necrotrophic plant pathogen Pythium ultimum reveals original pathogenicity mechanisms and effector repertoire.</title>
        <authorList>
            <person name="Levesque C.A."/>
            <person name="Brouwer H."/>
            <person name="Cano L."/>
            <person name="Hamilton J.P."/>
            <person name="Holt C."/>
            <person name="Huitema E."/>
            <person name="Raffaele S."/>
            <person name="Robideau G.P."/>
            <person name="Thines M."/>
            <person name="Win J."/>
            <person name="Zerillo M.M."/>
            <person name="Beakes G.W."/>
            <person name="Boore J.L."/>
            <person name="Busam D."/>
            <person name="Dumas B."/>
            <person name="Ferriera S."/>
            <person name="Fuerstenberg S.I."/>
            <person name="Gachon C.M."/>
            <person name="Gaulin E."/>
            <person name="Govers F."/>
            <person name="Grenville-Briggs L."/>
            <person name="Horner N."/>
            <person name="Hostetler J."/>
            <person name="Jiang R.H."/>
            <person name="Johnson J."/>
            <person name="Krajaejun T."/>
            <person name="Lin H."/>
            <person name="Meijer H.J."/>
            <person name="Moore B."/>
            <person name="Morris P."/>
            <person name="Phuntmart V."/>
            <person name="Puiu D."/>
            <person name="Shetty J."/>
            <person name="Stajich J.E."/>
            <person name="Tripathy S."/>
            <person name="Wawra S."/>
            <person name="van West P."/>
            <person name="Whitty B.R."/>
            <person name="Coutinho P.M."/>
            <person name="Henrissat B."/>
            <person name="Martin F."/>
            <person name="Thomas P.D."/>
            <person name="Tyler B.M."/>
            <person name="De Vries R.P."/>
            <person name="Kamoun S."/>
            <person name="Yandell M."/>
            <person name="Tisserat N."/>
            <person name="Buell C.R."/>
        </authorList>
    </citation>
    <scope>NUCLEOTIDE SEQUENCE</scope>
    <source>
        <strain evidence="10">DAOM:BR144</strain>
    </source>
</reference>
<dbReference type="VEuPathDB" id="FungiDB:PYU1_G005828"/>
<dbReference type="SMART" id="SM00248">
    <property type="entry name" value="ANK"/>
    <property type="match status" value="3"/>
</dbReference>